<gene>
    <name evidence="2" type="ORF">HYG82_12100</name>
</gene>
<dbReference type="GeneID" id="56034045"/>
<sequence>MTDAAECEPKPVEQDRDEREDAHLDDIEEGAGCTEIWEHLAEKREE</sequence>
<dbReference type="KEGG" id="haly:HYG82_12100"/>
<evidence type="ECO:0000256" key="1">
    <source>
        <dbReference type="SAM" id="MobiDB-lite"/>
    </source>
</evidence>
<dbReference type="RefSeq" id="WP_179261285.1">
    <property type="nucleotide sequence ID" value="NZ_CP058601.1"/>
</dbReference>
<dbReference type="Proteomes" id="UP000509241">
    <property type="component" value="Chromosome"/>
</dbReference>
<reference evidence="2 3" key="1">
    <citation type="submission" date="2020-07" db="EMBL/GenBank/DDBJ databases">
        <authorList>
            <person name="Cui H."/>
        </authorList>
    </citation>
    <scope>NUCLEOTIDE SEQUENCE [LARGE SCALE GENOMIC DNA]</scope>
    <source>
        <strain evidence="2 3">YPL8</strain>
    </source>
</reference>
<dbReference type="EMBL" id="CP058601">
    <property type="protein sequence ID" value="QLG49552.1"/>
    <property type="molecule type" value="Genomic_DNA"/>
</dbReference>
<evidence type="ECO:0000313" key="2">
    <source>
        <dbReference type="EMBL" id="QLG49552.1"/>
    </source>
</evidence>
<organism evidence="2 3">
    <name type="scientific">Natrinema halophilum</name>
    <dbReference type="NCBI Taxonomy" id="1699371"/>
    <lineage>
        <taxon>Archaea</taxon>
        <taxon>Methanobacteriati</taxon>
        <taxon>Methanobacteriota</taxon>
        <taxon>Stenosarchaea group</taxon>
        <taxon>Halobacteria</taxon>
        <taxon>Halobacteriales</taxon>
        <taxon>Natrialbaceae</taxon>
        <taxon>Natrinema</taxon>
    </lineage>
</organism>
<proteinExistence type="predicted"/>
<evidence type="ECO:0000313" key="3">
    <source>
        <dbReference type="Proteomes" id="UP000509241"/>
    </source>
</evidence>
<dbReference type="OrthoDB" id="330977at2157"/>
<protein>
    <submittedName>
        <fullName evidence="2">Uncharacterized protein</fullName>
    </submittedName>
</protein>
<dbReference type="AlphaFoldDB" id="A0A7D5GLR2"/>
<feature type="region of interest" description="Disordered" evidence="1">
    <location>
        <begin position="1"/>
        <end position="30"/>
    </location>
</feature>
<name>A0A7D5GLR2_9EURY</name>
<keyword evidence="3" id="KW-1185">Reference proteome</keyword>
<accession>A0A7D5GLR2</accession>
<feature type="compositionally biased region" description="Basic and acidic residues" evidence="1">
    <location>
        <begin position="7"/>
        <end position="25"/>
    </location>
</feature>